<dbReference type="STRING" id="4846.A0A367IW41"/>
<feature type="transmembrane region" description="Helical" evidence="1">
    <location>
        <begin position="237"/>
        <end position="263"/>
    </location>
</feature>
<dbReference type="OrthoDB" id="29773at2759"/>
<keyword evidence="1" id="KW-0812">Transmembrane</keyword>
<accession>A0A367IW41</accession>
<evidence type="ECO:0000313" key="2">
    <source>
        <dbReference type="EMBL" id="RCH81894.1"/>
    </source>
</evidence>
<feature type="transmembrane region" description="Helical" evidence="1">
    <location>
        <begin position="108"/>
        <end position="128"/>
    </location>
</feature>
<dbReference type="PANTHER" id="PTHR13146">
    <property type="match status" value="1"/>
</dbReference>
<proteinExistence type="predicted"/>
<dbReference type="GO" id="GO:0016020">
    <property type="term" value="C:membrane"/>
    <property type="evidence" value="ECO:0007669"/>
    <property type="project" value="TreeGrafter"/>
</dbReference>
<dbReference type="PANTHER" id="PTHR13146:SF0">
    <property type="entry name" value="SOLUTE CARRIER FAMILY 35 MEMBER F6"/>
    <property type="match status" value="1"/>
</dbReference>
<feature type="transmembrane region" description="Helical" evidence="1">
    <location>
        <begin position="79"/>
        <end position="102"/>
    </location>
</feature>
<reference evidence="2 3" key="1">
    <citation type="journal article" date="2018" name="G3 (Bethesda)">
        <title>Phylogenetic and Phylogenomic Definition of Rhizopus Species.</title>
        <authorList>
            <person name="Gryganskyi A.P."/>
            <person name="Golan J."/>
            <person name="Dolatabadi S."/>
            <person name="Mondo S."/>
            <person name="Robb S."/>
            <person name="Idnurm A."/>
            <person name="Muszewska A."/>
            <person name="Steczkiewicz K."/>
            <person name="Masonjones S."/>
            <person name="Liao H.L."/>
            <person name="Gajdeczka M.T."/>
            <person name="Anike F."/>
            <person name="Vuek A."/>
            <person name="Anishchenko I.M."/>
            <person name="Voigt K."/>
            <person name="de Hoog G.S."/>
            <person name="Smith M.E."/>
            <person name="Heitman J."/>
            <person name="Vilgalys R."/>
            <person name="Stajich J.E."/>
        </authorList>
    </citation>
    <scope>NUCLEOTIDE SEQUENCE [LARGE SCALE GENOMIC DNA]</scope>
    <source>
        <strain evidence="2 3">LSU 92-RS-03</strain>
    </source>
</reference>
<feature type="non-terminal residue" evidence="2">
    <location>
        <position position="1"/>
    </location>
</feature>
<feature type="transmembrane region" description="Helical" evidence="1">
    <location>
        <begin position="200"/>
        <end position="217"/>
    </location>
</feature>
<dbReference type="SUPFAM" id="SSF103481">
    <property type="entry name" value="Multidrug resistance efflux transporter EmrE"/>
    <property type="match status" value="1"/>
</dbReference>
<keyword evidence="1" id="KW-0472">Membrane</keyword>
<sequence>VCIPLILTFQDDQKVKDGYFHQPLLQTCIIFLGEISCVLFIHLITKESSFLNQSLLDAVHPQHSYGNDWVVPRTSSSWFTLWFVLPSACDLVATTLLNLGLIYTTPSIYQMVKGSIVGFSAIFSFLFLSRRFLHREWFAIFSILLGTIVIVWSILNEKSYQGPVLLILAQLLLATQFVLEEYLMDRYCLDPIKSMSIESVFSALLLTGGVVICGFFGQDKLDVIKGLKDLFEESVLWQTSLLLLFMVAAFNFFGLAVSTIVGIPGRSVIDSLR</sequence>
<gene>
    <name evidence="2" type="ORF">CU098_007696</name>
</gene>
<protein>
    <submittedName>
        <fullName evidence="2">Uncharacterized protein</fullName>
    </submittedName>
</protein>
<evidence type="ECO:0000313" key="3">
    <source>
        <dbReference type="Proteomes" id="UP000253551"/>
    </source>
</evidence>
<comment type="caution">
    <text evidence="2">The sequence shown here is derived from an EMBL/GenBank/DDBJ whole genome shotgun (WGS) entry which is preliminary data.</text>
</comment>
<dbReference type="AlphaFoldDB" id="A0A367IW41"/>
<feature type="transmembrane region" description="Helical" evidence="1">
    <location>
        <begin position="137"/>
        <end position="155"/>
    </location>
</feature>
<dbReference type="EMBL" id="PJQM01005320">
    <property type="protein sequence ID" value="RCH81894.1"/>
    <property type="molecule type" value="Genomic_DNA"/>
</dbReference>
<dbReference type="InterPro" id="IPR037185">
    <property type="entry name" value="EmrE-like"/>
</dbReference>
<organism evidence="2 3">
    <name type="scientific">Rhizopus stolonifer</name>
    <name type="common">Rhizopus nigricans</name>
    <dbReference type="NCBI Taxonomy" id="4846"/>
    <lineage>
        <taxon>Eukaryota</taxon>
        <taxon>Fungi</taxon>
        <taxon>Fungi incertae sedis</taxon>
        <taxon>Mucoromycota</taxon>
        <taxon>Mucoromycotina</taxon>
        <taxon>Mucoromycetes</taxon>
        <taxon>Mucorales</taxon>
        <taxon>Mucorineae</taxon>
        <taxon>Rhizopodaceae</taxon>
        <taxon>Rhizopus</taxon>
    </lineage>
</organism>
<feature type="transmembrane region" description="Helical" evidence="1">
    <location>
        <begin position="24"/>
        <end position="44"/>
    </location>
</feature>
<name>A0A367IW41_RHIST</name>
<keyword evidence="3" id="KW-1185">Reference proteome</keyword>
<dbReference type="Proteomes" id="UP000253551">
    <property type="component" value="Unassembled WGS sequence"/>
</dbReference>
<feature type="transmembrane region" description="Helical" evidence="1">
    <location>
        <begin position="161"/>
        <end position="179"/>
    </location>
</feature>
<evidence type="ECO:0000256" key="1">
    <source>
        <dbReference type="SAM" id="Phobius"/>
    </source>
</evidence>
<keyword evidence="1" id="KW-1133">Transmembrane helix</keyword>